<feature type="transmembrane region" description="Helical" evidence="5">
    <location>
        <begin position="21"/>
        <end position="37"/>
    </location>
</feature>
<protein>
    <recommendedName>
        <fullName evidence="7">Citrate transporter-like domain-containing protein</fullName>
    </recommendedName>
</protein>
<evidence type="ECO:0000256" key="3">
    <source>
        <dbReference type="ARBA" id="ARBA00022989"/>
    </source>
</evidence>
<evidence type="ECO:0000256" key="4">
    <source>
        <dbReference type="ARBA" id="ARBA00023136"/>
    </source>
</evidence>
<feature type="transmembrane region" description="Helical" evidence="5">
    <location>
        <begin position="178"/>
        <end position="198"/>
    </location>
</feature>
<sequence>MFGFSERSLSNLLFWVTRKKWLILAFLLSISFFYIPSPEGLTPEGHRTLIIVLVALVLIISESIPLPAVAILILIMEVILGVDTADGVASSFMSDAVFFIMGSLMLAVSIVYQGLDKRLALGVINITGNKTWRIVLGFVTISALLSSFIGEHTVAAMMLPVALALIRNAGLETGKPTRLSTVLLFSIAYGCAIGSIGTPSGGGRNVIMIGYLSEFGMAELSYLTWMKFAYPMLLLEIPIAAIVLWYTFTPSQKIMDSAVRKLKVQVAKTGDLTVNQFMAIGIFLLVFVGWVFLSPFIGLGIVALSGVFLYLSFGLIEWQEINRNTNWGVILLFGSAISLGIQMKETGAALWVAEGTLHYLEIIFQDVAVVRWFVSVVITGILTNLLSNAATVAVLGPIVLDMGGNPLITGIMTSIASAFAYLTIVASPTCMIIHSTGLITSSDYLKAGWKLFIISVVLLLLISMFYWPVLL</sequence>
<dbReference type="GO" id="GO:0005886">
    <property type="term" value="C:plasma membrane"/>
    <property type="evidence" value="ECO:0007669"/>
    <property type="project" value="TreeGrafter"/>
</dbReference>
<dbReference type="EMBL" id="UINC01010729">
    <property type="protein sequence ID" value="SVA47619.1"/>
    <property type="molecule type" value="Genomic_DNA"/>
</dbReference>
<evidence type="ECO:0008006" key="7">
    <source>
        <dbReference type="Google" id="ProtNLM"/>
    </source>
</evidence>
<evidence type="ECO:0000313" key="6">
    <source>
        <dbReference type="EMBL" id="SVA47619.1"/>
    </source>
</evidence>
<proteinExistence type="predicted"/>
<evidence type="ECO:0000256" key="2">
    <source>
        <dbReference type="ARBA" id="ARBA00022692"/>
    </source>
</evidence>
<dbReference type="Pfam" id="PF00939">
    <property type="entry name" value="Na_sulph_symp"/>
    <property type="match status" value="1"/>
</dbReference>
<feature type="transmembrane region" description="Helical" evidence="5">
    <location>
        <begin position="135"/>
        <end position="166"/>
    </location>
</feature>
<feature type="transmembrane region" description="Helical" evidence="5">
    <location>
        <begin position="372"/>
        <end position="395"/>
    </location>
</feature>
<dbReference type="GO" id="GO:1905039">
    <property type="term" value="P:carboxylic acid transmembrane transport"/>
    <property type="evidence" value="ECO:0007669"/>
    <property type="project" value="UniProtKB-ARBA"/>
</dbReference>
<gene>
    <name evidence="6" type="ORF">METZ01_LOCUS100473</name>
</gene>
<comment type="subcellular location">
    <subcellularLocation>
        <location evidence="1">Membrane</location>
        <topology evidence="1">Multi-pass membrane protein</topology>
    </subcellularLocation>
</comment>
<dbReference type="GO" id="GO:0008514">
    <property type="term" value="F:organic anion transmembrane transporter activity"/>
    <property type="evidence" value="ECO:0007669"/>
    <property type="project" value="UniProtKB-ARBA"/>
</dbReference>
<dbReference type="PANTHER" id="PTHR10283">
    <property type="entry name" value="SOLUTE CARRIER FAMILY 13 MEMBER"/>
    <property type="match status" value="1"/>
</dbReference>
<name>A0A381W4Z7_9ZZZZ</name>
<feature type="transmembrane region" description="Helical" evidence="5">
    <location>
        <begin position="269"/>
        <end position="290"/>
    </location>
</feature>
<accession>A0A381W4Z7</accession>
<feature type="transmembrane region" description="Helical" evidence="5">
    <location>
        <begin position="447"/>
        <end position="467"/>
    </location>
</feature>
<feature type="transmembrane region" description="Helical" evidence="5">
    <location>
        <begin position="228"/>
        <end position="248"/>
    </location>
</feature>
<feature type="transmembrane region" description="Helical" evidence="5">
    <location>
        <begin position="49"/>
        <end position="75"/>
    </location>
</feature>
<feature type="transmembrane region" description="Helical" evidence="5">
    <location>
        <begin position="407"/>
        <end position="427"/>
    </location>
</feature>
<dbReference type="NCBIfam" id="TIGR00785">
    <property type="entry name" value="dass"/>
    <property type="match status" value="1"/>
</dbReference>
<evidence type="ECO:0000256" key="1">
    <source>
        <dbReference type="ARBA" id="ARBA00004141"/>
    </source>
</evidence>
<dbReference type="AlphaFoldDB" id="A0A381W4Z7"/>
<dbReference type="InterPro" id="IPR001898">
    <property type="entry name" value="SLC13A/DASS"/>
</dbReference>
<keyword evidence="2 5" id="KW-0812">Transmembrane</keyword>
<dbReference type="PANTHER" id="PTHR10283:SF82">
    <property type="entry name" value="SOLUTE CARRIER FAMILY 13 MEMBER 2"/>
    <property type="match status" value="1"/>
</dbReference>
<organism evidence="6">
    <name type="scientific">marine metagenome</name>
    <dbReference type="NCBI Taxonomy" id="408172"/>
    <lineage>
        <taxon>unclassified sequences</taxon>
        <taxon>metagenomes</taxon>
        <taxon>ecological metagenomes</taxon>
    </lineage>
</organism>
<feature type="transmembrane region" description="Helical" evidence="5">
    <location>
        <begin position="296"/>
        <end position="316"/>
    </location>
</feature>
<keyword evidence="4 5" id="KW-0472">Membrane</keyword>
<keyword evidence="3 5" id="KW-1133">Transmembrane helix</keyword>
<reference evidence="6" key="1">
    <citation type="submission" date="2018-05" db="EMBL/GenBank/DDBJ databases">
        <authorList>
            <person name="Lanie J.A."/>
            <person name="Ng W.-L."/>
            <person name="Kazmierczak K.M."/>
            <person name="Andrzejewski T.M."/>
            <person name="Davidsen T.M."/>
            <person name="Wayne K.J."/>
            <person name="Tettelin H."/>
            <person name="Glass J.I."/>
            <person name="Rusch D."/>
            <person name="Podicherti R."/>
            <person name="Tsui H.-C.T."/>
            <person name="Winkler M.E."/>
        </authorList>
    </citation>
    <scope>NUCLEOTIDE SEQUENCE</scope>
</reference>
<feature type="transmembrane region" description="Helical" evidence="5">
    <location>
        <begin position="96"/>
        <end position="115"/>
    </location>
</feature>
<evidence type="ECO:0000256" key="5">
    <source>
        <dbReference type="SAM" id="Phobius"/>
    </source>
</evidence>